<dbReference type="Proteomes" id="UP001348397">
    <property type="component" value="Unassembled WGS sequence"/>
</dbReference>
<keyword evidence="2" id="KW-1185">Reference proteome</keyword>
<organism evidence="1 2">
    <name type="scientific">Chryseobacterium salviniae</name>
    <dbReference type="NCBI Taxonomy" id="3101750"/>
    <lineage>
        <taxon>Bacteria</taxon>
        <taxon>Pseudomonadati</taxon>
        <taxon>Bacteroidota</taxon>
        <taxon>Flavobacteriia</taxon>
        <taxon>Flavobacteriales</taxon>
        <taxon>Weeksellaceae</taxon>
        <taxon>Chryseobacterium group</taxon>
        <taxon>Chryseobacterium</taxon>
    </lineage>
</organism>
<reference evidence="1 2" key="1">
    <citation type="submission" date="2024-01" db="EMBL/GenBank/DDBJ databases">
        <title>Chryseobacterium sp. T9W2-O.</title>
        <authorList>
            <person name="Maltman C."/>
        </authorList>
    </citation>
    <scope>NUCLEOTIDE SEQUENCE [LARGE SCALE GENOMIC DNA]</scope>
    <source>
        <strain evidence="1 2">T9W2-O</strain>
    </source>
</reference>
<name>A0ABU6HQ26_9FLAO</name>
<evidence type="ECO:0000313" key="1">
    <source>
        <dbReference type="EMBL" id="MEC3874195.1"/>
    </source>
</evidence>
<evidence type="ECO:0000313" key="2">
    <source>
        <dbReference type="Proteomes" id="UP001348397"/>
    </source>
</evidence>
<proteinExistence type="predicted"/>
<gene>
    <name evidence="1" type="ORF">SOP96_00525</name>
</gene>
<dbReference type="EMBL" id="JAYLAA010000001">
    <property type="protein sequence ID" value="MEC3874195.1"/>
    <property type="molecule type" value="Genomic_DNA"/>
</dbReference>
<evidence type="ECO:0008006" key="3">
    <source>
        <dbReference type="Google" id="ProtNLM"/>
    </source>
</evidence>
<dbReference type="RefSeq" id="WP_326319290.1">
    <property type="nucleotide sequence ID" value="NZ_JAYLAA010000001.1"/>
</dbReference>
<sequence length="362" mass="42783">MKILLGFLIKNGYKLLQESDFKNKLKEYFGILEFSKDEDVLFFNHPKGYDIDVKGQFINTYEVELHFLQEMEILEQGIRNEDNNHFICYNKIVFNDDSPSITQILQNKKAIEDLVIYFDYEKSPILLNFALNYLDTDNNEVIYIEHLLFYNDKTRQEPIKKHLLLKIIEKNEDFFITIICVLVEFWDGFSTKNIYKYRALAFMFEELLKKYDVEKDNNEGNKAYLILNNSYVEKEDVIENFVKNNFYGYALLEKYSNIYKSLDEITIDHNSTLGTKITSLILHDRPDFSSFSREILAKGEIETVHSTKGWDFVKIDGVTGYLATEEAIKEKEKMAQKKFSFLAEEESEEKNKKKGFWDNLFG</sequence>
<comment type="caution">
    <text evidence="1">The sequence shown here is derived from an EMBL/GenBank/DDBJ whole genome shotgun (WGS) entry which is preliminary data.</text>
</comment>
<protein>
    <recommendedName>
        <fullName evidence="3">SH3 domain-containing protein</fullName>
    </recommendedName>
</protein>
<accession>A0ABU6HQ26</accession>